<evidence type="ECO:0000259" key="1">
    <source>
        <dbReference type="SMART" id="SM00954"/>
    </source>
</evidence>
<evidence type="ECO:0000313" key="3">
    <source>
        <dbReference type="Proteomes" id="UP001302806"/>
    </source>
</evidence>
<dbReference type="InterPro" id="IPR043519">
    <property type="entry name" value="NT_sf"/>
</dbReference>
<dbReference type="InterPro" id="IPR007685">
    <property type="entry name" value="RelA_SpoT"/>
</dbReference>
<dbReference type="SMART" id="SM00954">
    <property type="entry name" value="RelA_SpoT"/>
    <property type="match status" value="1"/>
</dbReference>
<dbReference type="Proteomes" id="UP001302806">
    <property type="component" value="Chromosome"/>
</dbReference>
<dbReference type="Gene3D" id="3.30.460.10">
    <property type="entry name" value="Beta Polymerase, domain 2"/>
    <property type="match status" value="1"/>
</dbReference>
<feature type="domain" description="RelA/SpoT" evidence="1">
    <location>
        <begin position="47"/>
        <end position="172"/>
    </location>
</feature>
<dbReference type="EMBL" id="CP134537">
    <property type="protein sequence ID" value="WNH10860.1"/>
    <property type="molecule type" value="Genomic_DNA"/>
</dbReference>
<dbReference type="Gene3D" id="1.10.287.860">
    <property type="entry name" value="Nucleotidyltransferase"/>
    <property type="match status" value="1"/>
</dbReference>
<name>A0ABY9XYA2_9FLAO</name>
<dbReference type="PANTHER" id="PTHR41773:SF1">
    <property type="entry name" value="RELA_SPOT DOMAIN-CONTAINING PROTEIN"/>
    <property type="match status" value="1"/>
</dbReference>
<dbReference type="CDD" id="cd05399">
    <property type="entry name" value="NT_Rel-Spo_like"/>
    <property type="match status" value="1"/>
</dbReference>
<dbReference type="Pfam" id="PF04607">
    <property type="entry name" value="RelA_SpoT"/>
    <property type="match status" value="1"/>
</dbReference>
<reference evidence="2 3" key="1">
    <citation type="submission" date="2023-09" db="EMBL/GenBank/DDBJ databases">
        <title>Thalassobella suaedae gen. nov., sp. nov., a marine bacterium of the family Flavobacteriaceae isolated from a halophyte Suaeda japonica.</title>
        <authorList>
            <person name="Lee S.Y."/>
            <person name="Hwang C.Y."/>
        </authorList>
    </citation>
    <scope>NUCLEOTIDE SEQUENCE [LARGE SCALE GENOMIC DNA]</scope>
    <source>
        <strain evidence="2 3">HL-DH14</strain>
    </source>
</reference>
<dbReference type="RefSeq" id="WP_415867081.1">
    <property type="nucleotide sequence ID" value="NZ_CP134537.1"/>
</dbReference>
<sequence length="321" mass="37343">MKKINSEILITDFKQKSSLYESCEINLRGLVEQILMLAKQDVHTISSRTKSIEALEKKIYRKDKYESLSQITDLIGVRIICYFENEIDIIADIIAKEFVIDKANSIDKRITENDRFGYKSLHYVAEFSPDRLKLTEYKSFSGLKFEIQIRSILQHSWAEIEHDIGYKSEFDIPDIAKRTFSRIAALLETADIEFVRLKSLLKNYEEETKNRLDIKLDGVTFKGYLNSSKILESQLKHLSKIFEWTGEPRFSIQPENTPIIKRLKEFNINTIRELDDLLTQNNEGLIELFDSTFKNKRVTGVNKALPVTQLLHYLDSENNSG</sequence>
<dbReference type="SUPFAM" id="SSF81301">
    <property type="entry name" value="Nucleotidyltransferase"/>
    <property type="match status" value="1"/>
</dbReference>
<organism evidence="2 3">
    <name type="scientific">Thalassobellus suaedae</name>
    <dbReference type="NCBI Taxonomy" id="3074124"/>
    <lineage>
        <taxon>Bacteria</taxon>
        <taxon>Pseudomonadati</taxon>
        <taxon>Bacteroidota</taxon>
        <taxon>Flavobacteriia</taxon>
        <taxon>Flavobacteriales</taxon>
        <taxon>Flavobacteriaceae</taxon>
        <taxon>Thalassobellus</taxon>
    </lineage>
</organism>
<gene>
    <name evidence="2" type="ORF">RHP51_09595</name>
</gene>
<dbReference type="PANTHER" id="PTHR41773">
    <property type="entry name" value="GTP PYROPHOSPHATASE-RELATED"/>
    <property type="match status" value="1"/>
</dbReference>
<proteinExistence type="predicted"/>
<accession>A0ABY9XYA2</accession>
<protein>
    <submittedName>
        <fullName evidence="2">(P)ppGpp synthetase</fullName>
    </submittedName>
</protein>
<evidence type="ECO:0000313" key="2">
    <source>
        <dbReference type="EMBL" id="WNH10860.1"/>
    </source>
</evidence>